<dbReference type="GO" id="GO:0005694">
    <property type="term" value="C:chromosome"/>
    <property type="evidence" value="ECO:0007669"/>
    <property type="project" value="UniProtKB-SubCell"/>
</dbReference>
<evidence type="ECO:0000256" key="2">
    <source>
        <dbReference type="ARBA" id="ARBA00022454"/>
    </source>
</evidence>
<comment type="caution">
    <text evidence="7">The sequence shown here is derived from an EMBL/GenBank/DDBJ whole genome shotgun (WGS) entry which is preliminary data.</text>
</comment>
<dbReference type="Proteomes" id="UP000178572">
    <property type="component" value="Unassembled WGS sequence"/>
</dbReference>
<dbReference type="InterPro" id="IPR046341">
    <property type="entry name" value="SET_dom_sf"/>
</dbReference>
<dbReference type="Gene3D" id="2.170.270.10">
    <property type="entry name" value="SET domain"/>
    <property type="match status" value="1"/>
</dbReference>
<name>A0A1F6E1L3_9BACT</name>
<keyword evidence="2" id="KW-0158">Chromosome</keyword>
<dbReference type="SMART" id="SM00317">
    <property type="entry name" value="SET"/>
    <property type="match status" value="1"/>
</dbReference>
<evidence type="ECO:0000313" key="7">
    <source>
        <dbReference type="EMBL" id="OGG67440.1"/>
    </source>
</evidence>
<dbReference type="InterPro" id="IPR050777">
    <property type="entry name" value="SET2_Histone-Lys_MeTrsfase"/>
</dbReference>
<dbReference type="PROSITE" id="PS50280">
    <property type="entry name" value="SET"/>
    <property type="match status" value="1"/>
</dbReference>
<accession>A0A1F6E1L3</accession>
<evidence type="ECO:0000256" key="4">
    <source>
        <dbReference type="ARBA" id="ARBA00022679"/>
    </source>
</evidence>
<keyword evidence="4" id="KW-0808">Transferase</keyword>
<dbReference type="EMBL" id="MFLN01000009">
    <property type="protein sequence ID" value="OGG67440.1"/>
    <property type="molecule type" value="Genomic_DNA"/>
</dbReference>
<comment type="subcellular location">
    <subcellularLocation>
        <location evidence="1">Chromosome</location>
    </subcellularLocation>
</comment>
<keyword evidence="5" id="KW-0949">S-adenosyl-L-methionine</keyword>
<dbReference type="GO" id="GO:0032259">
    <property type="term" value="P:methylation"/>
    <property type="evidence" value="ECO:0007669"/>
    <property type="project" value="UniProtKB-KW"/>
</dbReference>
<dbReference type="InterPro" id="IPR001214">
    <property type="entry name" value="SET_dom"/>
</dbReference>
<dbReference type="GO" id="GO:0008168">
    <property type="term" value="F:methyltransferase activity"/>
    <property type="evidence" value="ECO:0007669"/>
    <property type="project" value="UniProtKB-KW"/>
</dbReference>
<reference evidence="7 8" key="1">
    <citation type="journal article" date="2016" name="Nat. Commun.">
        <title>Thousands of microbial genomes shed light on interconnected biogeochemical processes in an aquifer system.</title>
        <authorList>
            <person name="Anantharaman K."/>
            <person name="Brown C.T."/>
            <person name="Hug L.A."/>
            <person name="Sharon I."/>
            <person name="Castelle C.J."/>
            <person name="Probst A.J."/>
            <person name="Thomas B.C."/>
            <person name="Singh A."/>
            <person name="Wilkins M.J."/>
            <person name="Karaoz U."/>
            <person name="Brodie E.L."/>
            <person name="Williams K.H."/>
            <person name="Hubbard S.S."/>
            <person name="Banfield J.F."/>
        </authorList>
    </citation>
    <scope>NUCLEOTIDE SEQUENCE [LARGE SCALE GENOMIC DNA]</scope>
</reference>
<dbReference type="PANTHER" id="PTHR22884">
    <property type="entry name" value="SET DOMAIN PROTEINS"/>
    <property type="match status" value="1"/>
</dbReference>
<dbReference type="SUPFAM" id="SSF82199">
    <property type="entry name" value="SET domain"/>
    <property type="match status" value="1"/>
</dbReference>
<gene>
    <name evidence="7" type="ORF">A3C21_01350</name>
</gene>
<evidence type="ECO:0000313" key="8">
    <source>
        <dbReference type="Proteomes" id="UP000178572"/>
    </source>
</evidence>
<evidence type="ECO:0000259" key="6">
    <source>
        <dbReference type="PROSITE" id="PS50280"/>
    </source>
</evidence>
<sequence>MSSEPHAVRPRPGLGSGLFAARRFLKGEFVVEYTGERIPTSYADTLSSRYLFEVDDAWTIDAGEERHKGRFVNHSCAPNCEASARGGRIFIHAARAIAAGEELTIDYGDEYFDEFIRPVGCKCRQCSEQ</sequence>
<dbReference type="Pfam" id="PF00856">
    <property type="entry name" value="SET"/>
    <property type="match status" value="1"/>
</dbReference>
<dbReference type="AlphaFoldDB" id="A0A1F6E1L3"/>
<feature type="domain" description="SET" evidence="6">
    <location>
        <begin position="1"/>
        <end position="108"/>
    </location>
</feature>
<evidence type="ECO:0000256" key="3">
    <source>
        <dbReference type="ARBA" id="ARBA00022603"/>
    </source>
</evidence>
<organism evidence="7 8">
    <name type="scientific">Candidatus Kaiserbacteria bacterium RIFCSPHIGHO2_02_FULL_59_21</name>
    <dbReference type="NCBI Taxonomy" id="1798500"/>
    <lineage>
        <taxon>Bacteria</taxon>
        <taxon>Candidatus Kaiseribacteriota</taxon>
    </lineage>
</organism>
<evidence type="ECO:0000256" key="1">
    <source>
        <dbReference type="ARBA" id="ARBA00004286"/>
    </source>
</evidence>
<evidence type="ECO:0000256" key="5">
    <source>
        <dbReference type="ARBA" id="ARBA00022691"/>
    </source>
</evidence>
<protein>
    <recommendedName>
        <fullName evidence="6">SET domain-containing protein</fullName>
    </recommendedName>
</protein>
<proteinExistence type="predicted"/>
<keyword evidence="3" id="KW-0489">Methyltransferase</keyword>
<dbReference type="STRING" id="1798500.A3C21_01350"/>